<accession>A0A1I4FN85</accession>
<dbReference type="CDD" id="cd17391">
    <property type="entry name" value="MFS_MdtG_MDR_like"/>
    <property type="match status" value="1"/>
</dbReference>
<dbReference type="OrthoDB" id="65739at2"/>
<dbReference type="EMBL" id="FOTJ01000002">
    <property type="protein sequence ID" value="SFL18973.1"/>
    <property type="molecule type" value="Genomic_DNA"/>
</dbReference>
<comment type="subcellular location">
    <subcellularLocation>
        <location evidence="1">Cell membrane</location>
        <topology evidence="1">Multi-pass membrane protein</topology>
    </subcellularLocation>
</comment>
<proteinExistence type="predicted"/>
<dbReference type="SUPFAM" id="SSF103473">
    <property type="entry name" value="MFS general substrate transporter"/>
    <property type="match status" value="1"/>
</dbReference>
<keyword evidence="6" id="KW-0472">Membrane</keyword>
<dbReference type="RefSeq" id="WP_003134017.1">
    <property type="nucleotide sequence ID" value="NZ_BLXU01000007.1"/>
</dbReference>
<evidence type="ECO:0000313" key="8">
    <source>
        <dbReference type="EMBL" id="SFL18973.1"/>
    </source>
</evidence>
<evidence type="ECO:0000313" key="9">
    <source>
        <dbReference type="Proteomes" id="UP000181969"/>
    </source>
</evidence>
<dbReference type="PANTHER" id="PTHR43414:SF6">
    <property type="entry name" value="MULTIDRUG RESISTANCE PROTEIN MDTG"/>
    <property type="match status" value="1"/>
</dbReference>
<protein>
    <submittedName>
        <fullName evidence="8">Predicted arabinose efflux permease, MFS family</fullName>
    </submittedName>
</protein>
<keyword evidence="3" id="KW-1003">Cell membrane</keyword>
<evidence type="ECO:0000256" key="5">
    <source>
        <dbReference type="ARBA" id="ARBA00022989"/>
    </source>
</evidence>
<dbReference type="Gene3D" id="1.20.1250.20">
    <property type="entry name" value="MFS general substrate transporter like domains"/>
    <property type="match status" value="2"/>
</dbReference>
<dbReference type="PRINTS" id="PR01035">
    <property type="entry name" value="TCRTETA"/>
</dbReference>
<evidence type="ECO:0000256" key="1">
    <source>
        <dbReference type="ARBA" id="ARBA00004651"/>
    </source>
</evidence>
<dbReference type="GeneID" id="61074876"/>
<dbReference type="InterPro" id="IPR036259">
    <property type="entry name" value="MFS_trans_sf"/>
</dbReference>
<reference evidence="8 9" key="1">
    <citation type="submission" date="2016-10" db="EMBL/GenBank/DDBJ databases">
        <authorList>
            <person name="de Groot N.N."/>
        </authorList>
    </citation>
    <scope>NUCLEOTIDE SEQUENCE [LARGE SCALE GENOMIC DNA]</scope>
    <source>
        <strain evidence="8 9">M79</strain>
    </source>
</reference>
<dbReference type="InterPro" id="IPR001958">
    <property type="entry name" value="Tet-R_TetA/multi-R_MdtG-like"/>
</dbReference>
<keyword evidence="4" id="KW-0812">Transmembrane</keyword>
<dbReference type="InterPro" id="IPR011701">
    <property type="entry name" value="MFS"/>
</dbReference>
<gene>
    <name evidence="8" type="ORF">SAMN05216438_10270</name>
</gene>
<evidence type="ECO:0000256" key="3">
    <source>
        <dbReference type="ARBA" id="ARBA00022475"/>
    </source>
</evidence>
<dbReference type="GO" id="GO:0022857">
    <property type="term" value="F:transmembrane transporter activity"/>
    <property type="evidence" value="ECO:0007669"/>
    <property type="project" value="InterPro"/>
</dbReference>
<name>A0A1I4FN85_9LACT</name>
<dbReference type="Pfam" id="PF07690">
    <property type="entry name" value="MFS_1"/>
    <property type="match status" value="1"/>
</dbReference>
<evidence type="ECO:0000256" key="4">
    <source>
        <dbReference type="ARBA" id="ARBA00022692"/>
    </source>
</evidence>
<dbReference type="AlphaFoldDB" id="A0A1I4FN85"/>
<evidence type="ECO:0000256" key="6">
    <source>
        <dbReference type="ARBA" id="ARBA00023136"/>
    </source>
</evidence>
<dbReference type="GO" id="GO:0005886">
    <property type="term" value="C:plasma membrane"/>
    <property type="evidence" value="ECO:0007669"/>
    <property type="project" value="UniProtKB-SubCell"/>
</dbReference>
<keyword evidence="5" id="KW-1133">Transmembrane helix</keyword>
<dbReference type="InterPro" id="IPR020846">
    <property type="entry name" value="MFS_dom"/>
</dbReference>
<dbReference type="PANTHER" id="PTHR43414">
    <property type="entry name" value="MULTIDRUG RESISTANCE PROTEIN MDTG"/>
    <property type="match status" value="1"/>
</dbReference>
<organism evidence="8 9">
    <name type="scientific">Lactococcus garvieae</name>
    <dbReference type="NCBI Taxonomy" id="1363"/>
    <lineage>
        <taxon>Bacteria</taxon>
        <taxon>Bacillati</taxon>
        <taxon>Bacillota</taxon>
        <taxon>Bacilli</taxon>
        <taxon>Lactobacillales</taxon>
        <taxon>Streptococcaceae</taxon>
        <taxon>Lactococcus</taxon>
    </lineage>
</organism>
<feature type="domain" description="Major facilitator superfamily (MFS) profile" evidence="7">
    <location>
        <begin position="1"/>
        <end position="389"/>
    </location>
</feature>
<dbReference type="PROSITE" id="PS50850">
    <property type="entry name" value="MFS"/>
    <property type="match status" value="1"/>
</dbReference>
<dbReference type="Proteomes" id="UP000181969">
    <property type="component" value="Unassembled WGS sequence"/>
</dbReference>
<keyword evidence="2" id="KW-0813">Transport</keyword>
<evidence type="ECO:0000259" key="7">
    <source>
        <dbReference type="PROSITE" id="PS50850"/>
    </source>
</evidence>
<evidence type="ECO:0000256" key="2">
    <source>
        <dbReference type="ARBA" id="ARBA00022448"/>
    </source>
</evidence>
<sequence>MWITWIGCFIVGSSFSLVMPFLPLYIQSLGVTGSNVELFSGIAFASTALVSGLVAPMWGKLADKYGRKPMMVRASFAMTFTMSAIAFSHQMGGYWWLLLMRSLMGFFSGFIPNSTAMIASQAPKERSGYALGVLSTAMITGTLIGPSIGGLLAQWFGMANVFLIVGSLLALATILTVFFVHENFEPVTKDNMLSTKEIVNRISNKQILFGLLVTSFIIQVTTQSIEPFVTLYIKTLTTNTNNLMFISGLIVSAVGLSAMLSSSTLGKLGDKYGAHRLILIGLAFSFAMYLPMAFVKTPLQLGLLRFMLGFGTGALMPSVNSLLAKITPKEGVSRIFAYNQMFSNFGVVVGPIVGSAIAGWISYRMAFIVTSLFVVVNFFWSLTNFRKYLRKRSIVE</sequence>